<evidence type="ECO:0000256" key="5">
    <source>
        <dbReference type="ARBA" id="ARBA00023049"/>
    </source>
</evidence>
<dbReference type="KEGG" id="ppd:Ppro_1885"/>
<evidence type="ECO:0000256" key="2">
    <source>
        <dbReference type="ARBA" id="ARBA00022723"/>
    </source>
</evidence>
<dbReference type="STRING" id="338966.Ppro_1885"/>
<evidence type="ECO:0000313" key="8">
    <source>
        <dbReference type="Proteomes" id="UP000006732"/>
    </source>
</evidence>
<dbReference type="GO" id="GO:0046872">
    <property type="term" value="F:metal ion binding"/>
    <property type="evidence" value="ECO:0007669"/>
    <property type="project" value="UniProtKB-KW"/>
</dbReference>
<dbReference type="eggNOG" id="COG2003">
    <property type="taxonomic scope" value="Bacteria"/>
</dbReference>
<dbReference type="InterPro" id="IPR001405">
    <property type="entry name" value="UPF0758"/>
</dbReference>
<dbReference type="InterPro" id="IPR020891">
    <property type="entry name" value="UPF0758_CS"/>
</dbReference>
<evidence type="ECO:0000256" key="1">
    <source>
        <dbReference type="ARBA" id="ARBA00022670"/>
    </source>
</evidence>
<dbReference type="NCBIfam" id="TIGR00608">
    <property type="entry name" value="radc"/>
    <property type="match status" value="1"/>
</dbReference>
<evidence type="ECO:0000259" key="6">
    <source>
        <dbReference type="PROSITE" id="PS50249"/>
    </source>
</evidence>
<dbReference type="Pfam" id="PF04002">
    <property type="entry name" value="RadC"/>
    <property type="match status" value="1"/>
</dbReference>
<dbReference type="OrthoDB" id="9804482at2"/>
<sequence length="166" mass="18846">MNMKELFQEDGPDCRTKTLRLRVMRPVFSREVIREDMPDYIDTKRFTSPLQVFEMFRDLVIETKEHFLCLHLDGKNRIVCLDRVSVGSLNQSIVNVREVLKSALLSSAAAILLVHNHPSGDPTPSGEDIAITRRLKESGELICIPVLDHIIIGDGQYVSFVERGLL</sequence>
<name>A1AQ75_PELPD</name>
<dbReference type="Gene3D" id="3.40.140.10">
    <property type="entry name" value="Cytidine Deaminase, domain 2"/>
    <property type="match status" value="1"/>
</dbReference>
<dbReference type="HOGENOM" id="CLU_073529_3_0_7"/>
<organism evidence="7 8">
    <name type="scientific">Pelobacter propionicus (strain DSM 2379 / NBRC 103807 / OttBd1)</name>
    <dbReference type="NCBI Taxonomy" id="338966"/>
    <lineage>
        <taxon>Bacteria</taxon>
        <taxon>Pseudomonadati</taxon>
        <taxon>Thermodesulfobacteriota</taxon>
        <taxon>Desulfuromonadia</taxon>
        <taxon>Desulfuromonadales</taxon>
        <taxon>Desulfuromonadaceae</taxon>
        <taxon>Pelobacter</taxon>
    </lineage>
</organism>
<dbReference type="GO" id="GO:0008237">
    <property type="term" value="F:metallopeptidase activity"/>
    <property type="evidence" value="ECO:0007669"/>
    <property type="project" value="UniProtKB-KW"/>
</dbReference>
<evidence type="ECO:0000313" key="7">
    <source>
        <dbReference type="EMBL" id="ABK99495.1"/>
    </source>
</evidence>
<protein>
    <submittedName>
        <fullName evidence="7">DNA repair protein RadC</fullName>
    </submittedName>
</protein>
<keyword evidence="2" id="KW-0479">Metal-binding</keyword>
<dbReference type="InterPro" id="IPR025657">
    <property type="entry name" value="RadC_JAB"/>
</dbReference>
<dbReference type="GO" id="GO:0006508">
    <property type="term" value="P:proteolysis"/>
    <property type="evidence" value="ECO:0007669"/>
    <property type="project" value="UniProtKB-KW"/>
</dbReference>
<keyword evidence="1" id="KW-0645">Protease</keyword>
<evidence type="ECO:0000256" key="4">
    <source>
        <dbReference type="ARBA" id="ARBA00022833"/>
    </source>
</evidence>
<keyword evidence="5" id="KW-0482">Metalloprotease</keyword>
<keyword evidence="3" id="KW-0378">Hydrolase</keyword>
<dbReference type="PROSITE" id="PS01302">
    <property type="entry name" value="UPF0758"/>
    <property type="match status" value="1"/>
</dbReference>
<keyword evidence="8" id="KW-1185">Reference proteome</keyword>
<dbReference type="PANTHER" id="PTHR30471:SF3">
    <property type="entry name" value="UPF0758 PROTEIN YEES-RELATED"/>
    <property type="match status" value="1"/>
</dbReference>
<dbReference type="EMBL" id="CP000482">
    <property type="protein sequence ID" value="ABK99495.1"/>
    <property type="molecule type" value="Genomic_DNA"/>
</dbReference>
<accession>A1AQ75</accession>
<dbReference type="PANTHER" id="PTHR30471">
    <property type="entry name" value="DNA REPAIR PROTEIN RADC"/>
    <property type="match status" value="1"/>
</dbReference>
<keyword evidence="4" id="KW-0862">Zinc</keyword>
<gene>
    <name evidence="7" type="ordered locus">Ppro_1885</name>
</gene>
<reference evidence="7 8" key="1">
    <citation type="submission" date="2006-10" db="EMBL/GenBank/DDBJ databases">
        <title>Complete sequence of chromosome of Pelobacter propionicus DSM 2379.</title>
        <authorList>
            <consortium name="US DOE Joint Genome Institute"/>
            <person name="Copeland A."/>
            <person name="Lucas S."/>
            <person name="Lapidus A."/>
            <person name="Barry K."/>
            <person name="Detter J.C."/>
            <person name="Glavina del Rio T."/>
            <person name="Hammon N."/>
            <person name="Israni S."/>
            <person name="Dalin E."/>
            <person name="Tice H."/>
            <person name="Pitluck S."/>
            <person name="Saunders E."/>
            <person name="Brettin T."/>
            <person name="Bruce D."/>
            <person name="Han C."/>
            <person name="Tapia R."/>
            <person name="Schmutz J."/>
            <person name="Larimer F."/>
            <person name="Land M."/>
            <person name="Hauser L."/>
            <person name="Kyrpides N."/>
            <person name="Kim E."/>
            <person name="Lovley D."/>
            <person name="Richardson P."/>
        </authorList>
    </citation>
    <scope>NUCLEOTIDE SEQUENCE [LARGE SCALE GENOMIC DNA]</scope>
    <source>
        <strain evidence="8">DSM 2379 / NBRC 103807 / OttBd1</strain>
    </source>
</reference>
<dbReference type="RefSeq" id="WP_011735771.1">
    <property type="nucleotide sequence ID" value="NC_008609.1"/>
</dbReference>
<dbReference type="InterPro" id="IPR037518">
    <property type="entry name" value="MPN"/>
</dbReference>
<dbReference type="AlphaFoldDB" id="A1AQ75"/>
<evidence type="ECO:0000256" key="3">
    <source>
        <dbReference type="ARBA" id="ARBA00022801"/>
    </source>
</evidence>
<dbReference type="CDD" id="cd08071">
    <property type="entry name" value="MPN_DUF2466"/>
    <property type="match status" value="1"/>
</dbReference>
<dbReference type="PROSITE" id="PS50249">
    <property type="entry name" value="MPN"/>
    <property type="match status" value="1"/>
</dbReference>
<dbReference type="Proteomes" id="UP000006732">
    <property type="component" value="Chromosome"/>
</dbReference>
<feature type="domain" description="MPN" evidence="6">
    <location>
        <begin position="45"/>
        <end position="166"/>
    </location>
</feature>
<proteinExistence type="predicted"/>